<keyword evidence="9" id="KW-0411">Iron-sulfur</keyword>
<protein>
    <submittedName>
        <fullName evidence="10">KamA family protein</fullName>
    </submittedName>
</protein>
<evidence type="ECO:0000256" key="9">
    <source>
        <dbReference type="ARBA" id="ARBA00023014"/>
    </source>
</evidence>
<dbReference type="PANTHER" id="PTHR30538">
    <property type="entry name" value="LYSINE 2,3-AMINOMUTASE-RELATED"/>
    <property type="match status" value="1"/>
</dbReference>
<comment type="cofactor">
    <cofactor evidence="2">
        <name>[4Fe-4S] cluster</name>
        <dbReference type="ChEBI" id="CHEBI:49883"/>
    </cofactor>
</comment>
<dbReference type="Proteomes" id="UP001205843">
    <property type="component" value="Unassembled WGS sequence"/>
</dbReference>
<dbReference type="PANTHER" id="PTHR30538:SF0">
    <property type="entry name" value="L-LYSINE 2,3-AMINOMUTASE AQ_1632-RELATED"/>
    <property type="match status" value="1"/>
</dbReference>
<accession>A0AAE3G1S1</accession>
<evidence type="ECO:0000256" key="7">
    <source>
        <dbReference type="ARBA" id="ARBA00022898"/>
    </source>
</evidence>
<dbReference type="SFLD" id="SFLDS00029">
    <property type="entry name" value="Radical_SAM"/>
    <property type="match status" value="1"/>
</dbReference>
<dbReference type="GO" id="GO:0046872">
    <property type="term" value="F:metal ion binding"/>
    <property type="evidence" value="ECO:0007669"/>
    <property type="project" value="UniProtKB-KW"/>
</dbReference>
<keyword evidence="5" id="KW-0949">S-adenosyl-L-methionine</keyword>
<keyword evidence="7" id="KW-0663">Pyridoxal phosphate</keyword>
<comment type="caution">
    <text evidence="10">The sequence shown here is derived from an EMBL/GenBank/DDBJ whole genome shotgun (WGS) entry which is preliminary data.</text>
</comment>
<proteinExistence type="inferred from homology"/>
<dbReference type="RefSeq" id="WP_253475566.1">
    <property type="nucleotide sequence ID" value="NZ_JALJXV010000002.1"/>
</dbReference>
<evidence type="ECO:0000256" key="5">
    <source>
        <dbReference type="ARBA" id="ARBA00022691"/>
    </source>
</evidence>
<gene>
    <name evidence="10" type="ORF">J2T57_001154</name>
</gene>
<name>A0AAE3G1S1_9GAMM</name>
<dbReference type="AlphaFoldDB" id="A0AAE3G1S1"/>
<evidence type="ECO:0000313" key="11">
    <source>
        <dbReference type="Proteomes" id="UP001205843"/>
    </source>
</evidence>
<evidence type="ECO:0000256" key="1">
    <source>
        <dbReference type="ARBA" id="ARBA00001933"/>
    </source>
</evidence>
<organism evidence="10 11">
    <name type="scientific">Natronocella acetinitrilica</name>
    <dbReference type="NCBI Taxonomy" id="414046"/>
    <lineage>
        <taxon>Bacteria</taxon>
        <taxon>Pseudomonadati</taxon>
        <taxon>Pseudomonadota</taxon>
        <taxon>Gammaproteobacteria</taxon>
        <taxon>Chromatiales</taxon>
        <taxon>Ectothiorhodospiraceae</taxon>
        <taxon>Natronocella</taxon>
    </lineage>
</organism>
<keyword evidence="8" id="KW-0408">Iron</keyword>
<dbReference type="SFLD" id="SFLDG01070">
    <property type="entry name" value="PLP-dependent"/>
    <property type="match status" value="1"/>
</dbReference>
<sequence length="455" mass="52398">MSRTLPLQASAVETSTGPRRFHVYTLRNMHEIPGLERMSAEERFAMQVVANVLPFRVNEYVINELIDWEQVPDDPIYQLTIPQRDMLAPESFNRMADVLRGDADRAEVQRVAREIRGELNPHPAGQMDLNVPEFEGEKVEGMQHKYRETVLFFPSQGQVCHSYCTFCFRWAQFVGDKELRFASNEADTLIEYLRTHHEVSDLLMTGGDPMVMKTRNLAQYLEPLLAADLDHVQTVRIGTKALTFWPYRFVSDKDADDLLRLLEKLVRAGKHVALMAHYNHPNELATPIAEEAIRRVRATGAEIRAQGPLLNHINNDAGAWATLWRRQVQLGIIPYYMFVERDTGARRYFEVPLARAWDVYRSAMQQVSGLGRTARGPSMSADPGKVEIQGVTEIHGEKVFVLRFIQGRNPDWVQRPFFAQYDPQATWLNQLKPAFGEKEFFFEEEYRRMLAAKQA</sequence>
<comment type="cofactor">
    <cofactor evidence="1">
        <name>pyridoxal 5'-phosphate</name>
        <dbReference type="ChEBI" id="CHEBI:597326"/>
    </cofactor>
</comment>
<evidence type="ECO:0000256" key="2">
    <source>
        <dbReference type="ARBA" id="ARBA00001966"/>
    </source>
</evidence>
<keyword evidence="4" id="KW-0004">4Fe-4S</keyword>
<evidence type="ECO:0000256" key="6">
    <source>
        <dbReference type="ARBA" id="ARBA00022723"/>
    </source>
</evidence>
<dbReference type="InterPro" id="IPR013785">
    <property type="entry name" value="Aldolase_TIM"/>
</dbReference>
<dbReference type="SUPFAM" id="SSF102114">
    <property type="entry name" value="Radical SAM enzymes"/>
    <property type="match status" value="1"/>
</dbReference>
<dbReference type="GO" id="GO:0051539">
    <property type="term" value="F:4 iron, 4 sulfur cluster binding"/>
    <property type="evidence" value="ECO:0007669"/>
    <property type="project" value="UniProtKB-KW"/>
</dbReference>
<dbReference type="GO" id="GO:0003824">
    <property type="term" value="F:catalytic activity"/>
    <property type="evidence" value="ECO:0007669"/>
    <property type="project" value="InterPro"/>
</dbReference>
<dbReference type="EMBL" id="JALJXV010000002">
    <property type="protein sequence ID" value="MCP1674055.1"/>
    <property type="molecule type" value="Genomic_DNA"/>
</dbReference>
<evidence type="ECO:0000256" key="8">
    <source>
        <dbReference type="ARBA" id="ARBA00023004"/>
    </source>
</evidence>
<evidence type="ECO:0000256" key="4">
    <source>
        <dbReference type="ARBA" id="ARBA00022485"/>
    </source>
</evidence>
<keyword evidence="6" id="KW-0479">Metal-binding</keyword>
<dbReference type="InterPro" id="IPR058240">
    <property type="entry name" value="rSAM_sf"/>
</dbReference>
<keyword evidence="11" id="KW-1185">Reference proteome</keyword>
<dbReference type="Gene3D" id="3.20.20.70">
    <property type="entry name" value="Aldolase class I"/>
    <property type="match status" value="1"/>
</dbReference>
<dbReference type="InterPro" id="IPR003739">
    <property type="entry name" value="Lys_aminomutase/Glu_NH3_mut"/>
</dbReference>
<reference evidence="10" key="1">
    <citation type="submission" date="2022-03" db="EMBL/GenBank/DDBJ databases">
        <title>Genomic Encyclopedia of Type Strains, Phase III (KMG-III): the genomes of soil and plant-associated and newly described type strains.</title>
        <authorList>
            <person name="Whitman W."/>
        </authorList>
    </citation>
    <scope>NUCLEOTIDE SEQUENCE</scope>
    <source>
        <strain evidence="10">ANL 6-2</strain>
    </source>
</reference>
<evidence type="ECO:0000313" key="10">
    <source>
        <dbReference type="EMBL" id="MCP1674055.1"/>
    </source>
</evidence>
<dbReference type="InterPro" id="IPR007197">
    <property type="entry name" value="rSAM"/>
</dbReference>
<comment type="similarity">
    <text evidence="3">Belongs to the radical SAM superfamily. KamA family.</text>
</comment>
<evidence type="ECO:0000256" key="3">
    <source>
        <dbReference type="ARBA" id="ARBA00008703"/>
    </source>
</evidence>